<dbReference type="InterPro" id="IPR018642">
    <property type="entry name" value="DUF2066"/>
</dbReference>
<feature type="signal peptide" evidence="1">
    <location>
        <begin position="1"/>
        <end position="26"/>
    </location>
</feature>
<proteinExistence type="predicted"/>
<feature type="chain" id="PRO_5046385484" evidence="1">
    <location>
        <begin position="27"/>
        <end position="411"/>
    </location>
</feature>
<protein>
    <submittedName>
        <fullName evidence="2">DUF2066 domain-containing protein</fullName>
    </submittedName>
</protein>
<reference evidence="2 3" key="1">
    <citation type="submission" date="2021-03" db="EMBL/GenBank/DDBJ databases">
        <title>Thiomicrorhabdus sp.nov.,novel sulfur-oxidizing bacteria isolated from coastal sediment.</title>
        <authorList>
            <person name="Liu X."/>
        </authorList>
    </citation>
    <scope>NUCLEOTIDE SEQUENCE [LARGE SCALE GENOMIC DNA]</scope>
    <source>
        <strain evidence="2 3">6S2-11</strain>
    </source>
</reference>
<accession>A0ABS3Q1B7</accession>
<keyword evidence="3" id="KW-1185">Reference proteome</keyword>
<evidence type="ECO:0000313" key="2">
    <source>
        <dbReference type="EMBL" id="MBO1926102.1"/>
    </source>
</evidence>
<evidence type="ECO:0000256" key="1">
    <source>
        <dbReference type="SAM" id="SignalP"/>
    </source>
</evidence>
<comment type="caution">
    <text evidence="2">The sequence shown here is derived from an EMBL/GenBank/DDBJ whole genome shotgun (WGS) entry which is preliminary data.</text>
</comment>
<evidence type="ECO:0000313" key="3">
    <source>
        <dbReference type="Proteomes" id="UP000664835"/>
    </source>
</evidence>
<dbReference type="EMBL" id="JAGETV010000001">
    <property type="protein sequence ID" value="MBO1926102.1"/>
    <property type="molecule type" value="Genomic_DNA"/>
</dbReference>
<sequence length="411" mass="45830">MRTFKQLLLSTIFILPSVISAHSAHAEVGSQTPHSTVPNTSLITSNRSANVASSALQTPISESNLPAPPPEVTPITEINLYQVELADISNSNSVALNETQLVQLSEAGMKKLLVRLTGKSVLLDSPRTEFLLSNARNWLRTYSYVPIVQEGVQVGQKLRLKFDEVAIKAALAQAQIKIWPLNLRPELLLMGTLVENSSVTKLDQETLQYRIDINLRYLFADMALRVQTPQSSTPWIYPMNPANNIGALQDLLVQSDLDKLLSYKLVKRDDSYELSWYLFSENGSVLAKGKAENASRSQLMDDMVALVMARLVELNREVLEINDQVIINLTNVSDLKSIQQAMAVLQGNMPTLTELNLVAVQDRLAQLQIAFRGDYASLMQWLSAMPQFSVVRSSEMLRQIDANFTYVEPVE</sequence>
<gene>
    <name evidence="2" type="ORF">J3998_00810</name>
</gene>
<organism evidence="2 3">
    <name type="scientific">Thiomicrorhabdus marina</name>
    <dbReference type="NCBI Taxonomy" id="2818442"/>
    <lineage>
        <taxon>Bacteria</taxon>
        <taxon>Pseudomonadati</taxon>
        <taxon>Pseudomonadota</taxon>
        <taxon>Gammaproteobacteria</taxon>
        <taxon>Thiotrichales</taxon>
        <taxon>Piscirickettsiaceae</taxon>
        <taxon>Thiomicrorhabdus</taxon>
    </lineage>
</organism>
<name>A0ABS3Q1B7_9GAMM</name>
<dbReference type="RefSeq" id="WP_208146427.1">
    <property type="nucleotide sequence ID" value="NZ_JAGETV010000001.1"/>
</dbReference>
<dbReference type="Pfam" id="PF09839">
    <property type="entry name" value="DUF2066"/>
    <property type="match status" value="1"/>
</dbReference>
<dbReference type="Proteomes" id="UP000664835">
    <property type="component" value="Unassembled WGS sequence"/>
</dbReference>
<keyword evidence="1" id="KW-0732">Signal</keyword>